<feature type="domain" description="ELP1 three-helical bundle" evidence="1">
    <location>
        <begin position="2"/>
        <end position="79"/>
    </location>
</feature>
<dbReference type="Pfam" id="PF23936">
    <property type="entry name" value="HB_ELP1"/>
    <property type="match status" value="1"/>
</dbReference>
<keyword evidence="3" id="KW-1185">Reference proteome</keyword>
<organism evidence="2 3">
    <name type="scientific">Oryctes borbonicus</name>
    <dbReference type="NCBI Taxonomy" id="1629725"/>
    <lineage>
        <taxon>Eukaryota</taxon>
        <taxon>Metazoa</taxon>
        <taxon>Ecdysozoa</taxon>
        <taxon>Arthropoda</taxon>
        <taxon>Hexapoda</taxon>
        <taxon>Insecta</taxon>
        <taxon>Pterygota</taxon>
        <taxon>Neoptera</taxon>
        <taxon>Endopterygota</taxon>
        <taxon>Coleoptera</taxon>
        <taxon>Polyphaga</taxon>
        <taxon>Scarabaeiformia</taxon>
        <taxon>Scarabaeidae</taxon>
        <taxon>Dynastinae</taxon>
        <taxon>Oryctes</taxon>
    </lineage>
</organism>
<evidence type="ECO:0000313" key="2">
    <source>
        <dbReference type="EMBL" id="KRT84056.1"/>
    </source>
</evidence>
<gene>
    <name evidence="2" type="ORF">AMK59_1290</name>
</gene>
<proteinExistence type="predicted"/>
<sequence length="136" mass="15981">ASSRSRRTERKKHDLRQGGIYENIALMRTLHNIISESFNFCKDVKHFCELVIAYEADGFHIAKRLQDAQSSFLDMIDKYSRTIWPSELNFVNITETPELTVLRKNLDLLEMKYRYTPEPVLTNWKVSILDELVDSI</sequence>
<dbReference type="InterPro" id="IPR056169">
    <property type="entry name" value="HB_ELP1"/>
</dbReference>
<dbReference type="Proteomes" id="UP000051574">
    <property type="component" value="Unassembled WGS sequence"/>
</dbReference>
<accession>A0A0T6B9M9</accession>
<reference evidence="2 3" key="1">
    <citation type="submission" date="2015-09" db="EMBL/GenBank/DDBJ databases">
        <title>Draft genome of the scarab beetle Oryctes borbonicus.</title>
        <authorList>
            <person name="Meyer J.M."/>
            <person name="Markov G.V."/>
            <person name="Baskaran P."/>
            <person name="Herrmann M."/>
            <person name="Sommer R.J."/>
            <person name="Roedelsperger C."/>
        </authorList>
    </citation>
    <scope>NUCLEOTIDE SEQUENCE [LARGE SCALE GENOMIC DNA]</scope>
    <source>
        <strain evidence="2">OB123</strain>
        <tissue evidence="2">Whole animal</tissue>
    </source>
</reference>
<protein>
    <recommendedName>
        <fullName evidence="1">ELP1 three-helical bundle domain-containing protein</fullName>
    </recommendedName>
</protein>
<dbReference type="EMBL" id="LJIG01002884">
    <property type="protein sequence ID" value="KRT84056.1"/>
    <property type="molecule type" value="Genomic_DNA"/>
</dbReference>
<name>A0A0T6B9M9_9SCAR</name>
<dbReference type="OrthoDB" id="40048at2759"/>
<evidence type="ECO:0000313" key="3">
    <source>
        <dbReference type="Proteomes" id="UP000051574"/>
    </source>
</evidence>
<feature type="non-terminal residue" evidence="2">
    <location>
        <position position="1"/>
    </location>
</feature>
<evidence type="ECO:0000259" key="1">
    <source>
        <dbReference type="Pfam" id="PF23936"/>
    </source>
</evidence>
<comment type="caution">
    <text evidence="2">The sequence shown here is derived from an EMBL/GenBank/DDBJ whole genome shotgun (WGS) entry which is preliminary data.</text>
</comment>
<dbReference type="AlphaFoldDB" id="A0A0T6B9M9"/>